<name>A0ABT5IYB1_9NEIS</name>
<evidence type="ECO:0000313" key="1">
    <source>
        <dbReference type="EMBL" id="MDC7717569.1"/>
    </source>
</evidence>
<sequence length="121" mass="13087">MDKINAIGGYDVNNFRRGFDGVSVERYLAVAAQSLLQAGVDCEFRIGNQVFNMGGGDYEIGTYYGIDVHFSEGIVVIYGAQRGGKYVLLIMPCCEISRAVKIFVNYVSVGAVVLDLSVATS</sequence>
<proteinExistence type="predicted"/>
<reference evidence="1 2" key="1">
    <citation type="submission" date="2023-01" db="EMBL/GenBank/DDBJ databases">
        <title>Novel species of the genus Vogesella isolated from rivers.</title>
        <authorList>
            <person name="Lu H."/>
        </authorList>
    </citation>
    <scope>NUCLEOTIDE SEQUENCE [LARGE SCALE GENOMIC DNA]</scope>
    <source>
        <strain evidence="1 2">DC21W</strain>
    </source>
</reference>
<protein>
    <submittedName>
        <fullName evidence="1">Uncharacterized protein</fullName>
    </submittedName>
</protein>
<dbReference type="EMBL" id="JAQQLF010000011">
    <property type="protein sequence ID" value="MDC7717569.1"/>
    <property type="molecule type" value="Genomic_DNA"/>
</dbReference>
<organism evidence="1 2">
    <name type="scientific">Vogesella aquatica</name>
    <dbReference type="NCBI Taxonomy" id="2984206"/>
    <lineage>
        <taxon>Bacteria</taxon>
        <taxon>Pseudomonadati</taxon>
        <taxon>Pseudomonadota</taxon>
        <taxon>Betaproteobacteria</taxon>
        <taxon>Neisseriales</taxon>
        <taxon>Chromobacteriaceae</taxon>
        <taxon>Vogesella</taxon>
    </lineage>
</organism>
<accession>A0ABT5IYB1</accession>
<evidence type="ECO:0000313" key="2">
    <source>
        <dbReference type="Proteomes" id="UP001219956"/>
    </source>
</evidence>
<keyword evidence="2" id="KW-1185">Reference proteome</keyword>
<comment type="caution">
    <text evidence="1">The sequence shown here is derived from an EMBL/GenBank/DDBJ whole genome shotgun (WGS) entry which is preliminary data.</text>
</comment>
<gene>
    <name evidence="1" type="ORF">PQU95_10135</name>
</gene>
<dbReference type="Proteomes" id="UP001219956">
    <property type="component" value="Unassembled WGS sequence"/>
</dbReference>
<dbReference type="RefSeq" id="WP_272751884.1">
    <property type="nucleotide sequence ID" value="NZ_JAQQLF010000011.1"/>
</dbReference>